<dbReference type="SUPFAM" id="SSF81383">
    <property type="entry name" value="F-box domain"/>
    <property type="match status" value="1"/>
</dbReference>
<evidence type="ECO:0000259" key="1">
    <source>
        <dbReference type="PROSITE" id="PS50181"/>
    </source>
</evidence>
<reference evidence="2 3" key="1">
    <citation type="journal article" date="2013" name="Front. Plant Sci.">
        <title>The Reference Genome of the Halophytic Plant Eutrema salsugineum.</title>
        <authorList>
            <person name="Yang R."/>
            <person name="Jarvis D.E."/>
            <person name="Chen H."/>
            <person name="Beilstein M.A."/>
            <person name="Grimwood J."/>
            <person name="Jenkins J."/>
            <person name="Shu S."/>
            <person name="Prochnik S."/>
            <person name="Xin M."/>
            <person name="Ma C."/>
            <person name="Schmutz J."/>
            <person name="Wing R.A."/>
            <person name="Mitchell-Olds T."/>
            <person name="Schumaker K.S."/>
            <person name="Wang X."/>
        </authorList>
    </citation>
    <scope>NUCLEOTIDE SEQUENCE [LARGE SCALE GENOMIC DNA]</scope>
</reference>
<dbReference type="PANTHER" id="PTHR47993:SF395">
    <property type="entry name" value="JACALIN-RELATED LECTIN 37-RELATED"/>
    <property type="match status" value="1"/>
</dbReference>
<dbReference type="InterPro" id="IPR006527">
    <property type="entry name" value="F-box-assoc_dom_typ1"/>
</dbReference>
<dbReference type="OrthoDB" id="1021601at2759"/>
<dbReference type="Proteomes" id="UP000030689">
    <property type="component" value="Unassembled WGS sequence"/>
</dbReference>
<dbReference type="SMART" id="SM00256">
    <property type="entry name" value="FBOX"/>
    <property type="match status" value="1"/>
</dbReference>
<dbReference type="Gramene" id="ESQ47811">
    <property type="protein sequence ID" value="ESQ47811"/>
    <property type="gene ID" value="EUTSA_v10022075mg"/>
</dbReference>
<dbReference type="PROSITE" id="PS50181">
    <property type="entry name" value="FBOX"/>
    <property type="match status" value="1"/>
</dbReference>
<protein>
    <recommendedName>
        <fullName evidence="1">F-box domain-containing protein</fullName>
    </recommendedName>
</protein>
<evidence type="ECO:0000313" key="2">
    <source>
        <dbReference type="EMBL" id="ESQ47811.1"/>
    </source>
</evidence>
<feature type="domain" description="F-box" evidence="1">
    <location>
        <begin position="2"/>
        <end position="47"/>
    </location>
</feature>
<sequence length="339" mass="39221">MRTRISNLPSELVEEILSRVPVKSMEAVRSTCKTWKSLSKDTIFTNKHIGKVAAGSAIAREFVMIKDYSVHLISVNLYETHNKNNFDLSIHCQGQLITRETSHHVCNIFQIFHCNGLLLCVFKPFKNDSLVVWNPYLGQSRWIKLRNNNHILDCSDSWKVINATLDRDIKIPYGNPGVSLKGNTYWYARVKGSQDCFLLCFDFTSEIFGPRLRLPFDSSPECNVSLSAVREEQLALFVELWDTNEIEIWVTNIIESDAVSWSKFLSFDMKPLAYFIEFTSFFSDISRKIFFIEEEKKIAVVFGEDRLTFKACMIGEKGYFKRVDLRESADIQLHLFRCS</sequence>
<dbReference type="InterPro" id="IPR036047">
    <property type="entry name" value="F-box-like_dom_sf"/>
</dbReference>
<accession>V4NMX8</accession>
<dbReference type="Gene3D" id="1.20.1280.50">
    <property type="match status" value="1"/>
</dbReference>
<dbReference type="OMA" id="YWCARDK"/>
<gene>
    <name evidence="2" type="ORF">EUTSA_v10022075mg</name>
</gene>
<organism evidence="2 3">
    <name type="scientific">Eutrema salsugineum</name>
    <name type="common">Saltwater cress</name>
    <name type="synonym">Sisymbrium salsugineum</name>
    <dbReference type="NCBI Taxonomy" id="72664"/>
    <lineage>
        <taxon>Eukaryota</taxon>
        <taxon>Viridiplantae</taxon>
        <taxon>Streptophyta</taxon>
        <taxon>Embryophyta</taxon>
        <taxon>Tracheophyta</taxon>
        <taxon>Spermatophyta</taxon>
        <taxon>Magnoliopsida</taxon>
        <taxon>eudicotyledons</taxon>
        <taxon>Gunneridae</taxon>
        <taxon>Pentapetalae</taxon>
        <taxon>rosids</taxon>
        <taxon>malvids</taxon>
        <taxon>Brassicales</taxon>
        <taxon>Brassicaceae</taxon>
        <taxon>Eutremeae</taxon>
        <taxon>Eutrema</taxon>
    </lineage>
</organism>
<dbReference type="Pfam" id="PF00646">
    <property type="entry name" value="F-box"/>
    <property type="match status" value="1"/>
</dbReference>
<dbReference type="AlphaFoldDB" id="V4NMX8"/>
<dbReference type="KEGG" id="eus:EUTSA_v10022075mg"/>
<keyword evidence="3" id="KW-1185">Reference proteome</keyword>
<proteinExistence type="predicted"/>
<dbReference type="InterPro" id="IPR001810">
    <property type="entry name" value="F-box_dom"/>
</dbReference>
<dbReference type="Pfam" id="PF07734">
    <property type="entry name" value="FBA_1"/>
    <property type="match status" value="2"/>
</dbReference>
<dbReference type="CDD" id="cd22157">
    <property type="entry name" value="F-box_AtFBW1-like"/>
    <property type="match status" value="1"/>
</dbReference>
<evidence type="ECO:0000313" key="3">
    <source>
        <dbReference type="Proteomes" id="UP000030689"/>
    </source>
</evidence>
<dbReference type="InterPro" id="IPR017451">
    <property type="entry name" value="F-box-assoc_interact_dom"/>
</dbReference>
<dbReference type="InterPro" id="IPR050233">
    <property type="entry name" value="A_thaliana_F-box"/>
</dbReference>
<name>V4NMX8_EUTSA</name>
<dbReference type="NCBIfam" id="TIGR01640">
    <property type="entry name" value="F_box_assoc_1"/>
    <property type="match status" value="1"/>
</dbReference>
<dbReference type="PANTHER" id="PTHR47993">
    <property type="entry name" value="OS09G0372900 PROTEIN-RELATED"/>
    <property type="match status" value="1"/>
</dbReference>
<dbReference type="EMBL" id="KI517408">
    <property type="protein sequence ID" value="ESQ47811.1"/>
    <property type="molecule type" value="Genomic_DNA"/>
</dbReference>